<proteinExistence type="predicted"/>
<evidence type="ECO:0000313" key="2">
    <source>
        <dbReference type="Proteomes" id="UP000032304"/>
    </source>
</evidence>
<gene>
    <name evidence="1" type="ORF">B456_004G076000</name>
</gene>
<dbReference type="eggNOG" id="ENOG502QWCA">
    <property type="taxonomic scope" value="Eukaryota"/>
</dbReference>
<dbReference type="AlphaFoldDB" id="A0A0D2P8E7"/>
<organism evidence="1 2">
    <name type="scientific">Gossypium raimondii</name>
    <name type="common">Peruvian cotton</name>
    <name type="synonym">Gossypium klotzschianum subsp. raimondii</name>
    <dbReference type="NCBI Taxonomy" id="29730"/>
    <lineage>
        <taxon>Eukaryota</taxon>
        <taxon>Viridiplantae</taxon>
        <taxon>Streptophyta</taxon>
        <taxon>Embryophyta</taxon>
        <taxon>Tracheophyta</taxon>
        <taxon>Spermatophyta</taxon>
        <taxon>Magnoliopsida</taxon>
        <taxon>eudicotyledons</taxon>
        <taxon>Gunneridae</taxon>
        <taxon>Pentapetalae</taxon>
        <taxon>rosids</taxon>
        <taxon>malvids</taxon>
        <taxon>Malvales</taxon>
        <taxon>Malvaceae</taxon>
        <taxon>Malvoideae</taxon>
        <taxon>Gossypium</taxon>
    </lineage>
</organism>
<dbReference type="EMBL" id="CM001743">
    <property type="protein sequence ID" value="KJB22968.1"/>
    <property type="molecule type" value="Genomic_DNA"/>
</dbReference>
<dbReference type="Gramene" id="KJB22968">
    <property type="protein sequence ID" value="KJB22968"/>
    <property type="gene ID" value="B456_004G076000"/>
</dbReference>
<keyword evidence="2" id="KW-1185">Reference proteome</keyword>
<dbReference type="PANTHER" id="PTHR11697:SF230">
    <property type="entry name" value="ZINC FINGER, MYM DOMAIN CONTAINING 1"/>
    <property type="match status" value="1"/>
</dbReference>
<dbReference type="STRING" id="29730.A0A0D2P8E7"/>
<dbReference type="Proteomes" id="UP000032304">
    <property type="component" value="Chromosome 4"/>
</dbReference>
<dbReference type="PANTHER" id="PTHR11697">
    <property type="entry name" value="GENERAL TRANSCRIPTION FACTOR 2-RELATED ZINC FINGER PROTEIN"/>
    <property type="match status" value="1"/>
</dbReference>
<accession>A0A0D2P8E7</accession>
<evidence type="ECO:0000313" key="1">
    <source>
        <dbReference type="EMBL" id="KJB22968.1"/>
    </source>
</evidence>
<name>A0A0D2P8E7_GOSRA</name>
<sequence>MCGEFNGLQALILNECKYVSHVYCYSHYLRLVLVAVDREVFEVNQNFKDLYDINHMASSSSKRNDELQKAQAYSINFSTTKDLIQKLRDNEWDELLNNVISFCNTWELDVLEMNARYIVENHYRVDIDFATIDNQLQELNHRFTEHIVEHLTLTISVDPKEFFKLDFVEKMEDDFLRNSLVVYVEKEIVKKKINVNEIIDEFNVRKEQRVQFK</sequence>
<dbReference type="OMA" id="DINHMAS"/>
<protein>
    <submittedName>
        <fullName evidence="1">Uncharacterized protein</fullName>
    </submittedName>
</protein>
<reference evidence="1 2" key="1">
    <citation type="journal article" date="2012" name="Nature">
        <title>Repeated polyploidization of Gossypium genomes and the evolution of spinnable cotton fibres.</title>
        <authorList>
            <person name="Paterson A.H."/>
            <person name="Wendel J.F."/>
            <person name="Gundlach H."/>
            <person name="Guo H."/>
            <person name="Jenkins J."/>
            <person name="Jin D."/>
            <person name="Llewellyn D."/>
            <person name="Showmaker K.C."/>
            <person name="Shu S."/>
            <person name="Udall J."/>
            <person name="Yoo M.J."/>
            <person name="Byers R."/>
            <person name="Chen W."/>
            <person name="Doron-Faigenboim A."/>
            <person name="Duke M.V."/>
            <person name="Gong L."/>
            <person name="Grimwood J."/>
            <person name="Grover C."/>
            <person name="Grupp K."/>
            <person name="Hu G."/>
            <person name="Lee T.H."/>
            <person name="Li J."/>
            <person name="Lin L."/>
            <person name="Liu T."/>
            <person name="Marler B.S."/>
            <person name="Page J.T."/>
            <person name="Roberts A.W."/>
            <person name="Romanel E."/>
            <person name="Sanders W.S."/>
            <person name="Szadkowski E."/>
            <person name="Tan X."/>
            <person name="Tang H."/>
            <person name="Xu C."/>
            <person name="Wang J."/>
            <person name="Wang Z."/>
            <person name="Zhang D."/>
            <person name="Zhang L."/>
            <person name="Ashrafi H."/>
            <person name="Bedon F."/>
            <person name="Bowers J.E."/>
            <person name="Brubaker C.L."/>
            <person name="Chee P.W."/>
            <person name="Das S."/>
            <person name="Gingle A.R."/>
            <person name="Haigler C.H."/>
            <person name="Harker D."/>
            <person name="Hoffmann L.V."/>
            <person name="Hovav R."/>
            <person name="Jones D.C."/>
            <person name="Lemke C."/>
            <person name="Mansoor S."/>
            <person name="ur Rahman M."/>
            <person name="Rainville L.N."/>
            <person name="Rambani A."/>
            <person name="Reddy U.K."/>
            <person name="Rong J.K."/>
            <person name="Saranga Y."/>
            <person name="Scheffler B.E."/>
            <person name="Scheffler J.A."/>
            <person name="Stelly D.M."/>
            <person name="Triplett B.A."/>
            <person name="Van Deynze A."/>
            <person name="Vaslin M.F."/>
            <person name="Waghmare V.N."/>
            <person name="Walford S.A."/>
            <person name="Wright R.J."/>
            <person name="Zaki E.A."/>
            <person name="Zhang T."/>
            <person name="Dennis E.S."/>
            <person name="Mayer K.F."/>
            <person name="Peterson D.G."/>
            <person name="Rokhsar D.S."/>
            <person name="Wang X."/>
            <person name="Schmutz J."/>
        </authorList>
    </citation>
    <scope>NUCLEOTIDE SEQUENCE [LARGE SCALE GENOMIC DNA]</scope>
</reference>
<dbReference type="InterPro" id="IPR055298">
    <property type="entry name" value="AtLOH3-like"/>
</dbReference>